<dbReference type="Proteomes" id="UP001152888">
    <property type="component" value="Unassembled WGS sequence"/>
</dbReference>
<feature type="compositionally biased region" description="Basic and acidic residues" evidence="1">
    <location>
        <begin position="268"/>
        <end position="300"/>
    </location>
</feature>
<dbReference type="OrthoDB" id="2155246at2759"/>
<feature type="compositionally biased region" description="Basic and acidic residues" evidence="1">
    <location>
        <begin position="360"/>
        <end position="388"/>
    </location>
</feature>
<feature type="compositionally biased region" description="Polar residues" evidence="1">
    <location>
        <begin position="46"/>
        <end position="58"/>
    </location>
</feature>
<dbReference type="EMBL" id="CAKOFQ010006972">
    <property type="protein sequence ID" value="CAH1985190.1"/>
    <property type="molecule type" value="Genomic_DNA"/>
</dbReference>
<feature type="region of interest" description="Disordered" evidence="1">
    <location>
        <begin position="1"/>
        <end position="105"/>
    </location>
</feature>
<protein>
    <submittedName>
        <fullName evidence="2">Uncharacterized protein</fullName>
    </submittedName>
</protein>
<feature type="compositionally biased region" description="Basic and acidic residues" evidence="1">
    <location>
        <begin position="235"/>
        <end position="247"/>
    </location>
</feature>
<accession>A0A9P0KVN7</accession>
<feature type="compositionally biased region" description="Basic and acidic residues" evidence="1">
    <location>
        <begin position="216"/>
        <end position="226"/>
    </location>
</feature>
<feature type="compositionally biased region" description="Basic residues" evidence="1">
    <location>
        <begin position="248"/>
        <end position="267"/>
    </location>
</feature>
<feature type="compositionally biased region" description="Basic residues" evidence="1">
    <location>
        <begin position="1"/>
        <end position="12"/>
    </location>
</feature>
<feature type="region of interest" description="Disordered" evidence="1">
    <location>
        <begin position="185"/>
        <end position="388"/>
    </location>
</feature>
<organism evidence="2 3">
    <name type="scientific">Acanthoscelides obtectus</name>
    <name type="common">Bean weevil</name>
    <name type="synonym">Bruchus obtectus</name>
    <dbReference type="NCBI Taxonomy" id="200917"/>
    <lineage>
        <taxon>Eukaryota</taxon>
        <taxon>Metazoa</taxon>
        <taxon>Ecdysozoa</taxon>
        <taxon>Arthropoda</taxon>
        <taxon>Hexapoda</taxon>
        <taxon>Insecta</taxon>
        <taxon>Pterygota</taxon>
        <taxon>Neoptera</taxon>
        <taxon>Endopterygota</taxon>
        <taxon>Coleoptera</taxon>
        <taxon>Polyphaga</taxon>
        <taxon>Cucujiformia</taxon>
        <taxon>Chrysomeloidea</taxon>
        <taxon>Chrysomelidae</taxon>
        <taxon>Bruchinae</taxon>
        <taxon>Bruchini</taxon>
        <taxon>Acanthoscelides</taxon>
    </lineage>
</organism>
<name>A0A9P0KVN7_ACAOB</name>
<dbReference type="AlphaFoldDB" id="A0A9P0KVN7"/>
<evidence type="ECO:0000313" key="2">
    <source>
        <dbReference type="EMBL" id="CAH1985190.1"/>
    </source>
</evidence>
<proteinExistence type="predicted"/>
<gene>
    <name evidence="2" type="ORF">ACAOBT_LOCUS16524</name>
</gene>
<comment type="caution">
    <text evidence="2">The sequence shown here is derived from an EMBL/GenBank/DDBJ whole genome shotgun (WGS) entry which is preliminary data.</text>
</comment>
<sequence>MGKKKQRKNKKARANEFLSITSMPDKNEDRSEQSQSGKRRNDGEGSQRTTAPRSSTASRETKQSSSLNDSGLDDSRETAESESVTRSGIDTKLTASEPVDLYGNHTVDPEAPAILTEQVMRLDIQHNTDQSFGLNLNADAPVFIPTFNEKSTSDVAVSSCDWDSHPSMNLKPTLSEQSDYASCQSTNFSNANRHSNKAGPVDSSSQDSRKPGVRCKSHEVSKHSDLSDDCTTAVDEEKYRSKSAEKTRKGRSKSRDRKSEKKHRSKSRSKEQTNADDCRESKDMNYGSHSDRIDLPSESKKRNRGKNSSFGSQHHDQEKDTRSDNTSADNWRSKDHRQSCDSFNRDKTGPPQGRSLGDGRQTKKFRDPRMERGGKSANWRDDSQNEDSEYKLFEATERSNKEMKYVRVEEKTTDLFEMPKEYSLGHCVAEDLSMGSGIAVHFKGGNSKDWASCMTKDKNKEA</sequence>
<reference evidence="2" key="1">
    <citation type="submission" date="2022-03" db="EMBL/GenBank/DDBJ databases">
        <authorList>
            <person name="Sayadi A."/>
        </authorList>
    </citation>
    <scope>NUCLEOTIDE SEQUENCE</scope>
</reference>
<evidence type="ECO:0000256" key="1">
    <source>
        <dbReference type="SAM" id="MobiDB-lite"/>
    </source>
</evidence>
<feature type="compositionally biased region" description="Basic and acidic residues" evidence="1">
    <location>
        <begin position="313"/>
        <end position="323"/>
    </location>
</feature>
<evidence type="ECO:0000313" key="3">
    <source>
        <dbReference type="Proteomes" id="UP001152888"/>
    </source>
</evidence>
<feature type="compositionally biased region" description="Basic and acidic residues" evidence="1">
    <location>
        <begin position="331"/>
        <end position="348"/>
    </location>
</feature>
<keyword evidence="3" id="KW-1185">Reference proteome</keyword>